<feature type="coiled-coil region" evidence="1">
    <location>
        <begin position="126"/>
        <end position="315"/>
    </location>
</feature>
<protein>
    <recommendedName>
        <fullName evidence="5">Intraflagellar transport protein 74 homolog</fullName>
    </recommendedName>
</protein>
<keyword evidence="1" id="KW-0175">Coiled coil</keyword>
<dbReference type="OMA" id="RYWEELM"/>
<accession>A0A7R8UW27</accession>
<evidence type="ECO:0008006" key="5">
    <source>
        <dbReference type="Google" id="ProtNLM"/>
    </source>
</evidence>
<feature type="region of interest" description="Disordered" evidence="2">
    <location>
        <begin position="1"/>
        <end position="57"/>
    </location>
</feature>
<dbReference type="AlphaFoldDB" id="A0A7R8UW27"/>
<feature type="coiled-coil region" evidence="1">
    <location>
        <begin position="347"/>
        <end position="374"/>
    </location>
</feature>
<evidence type="ECO:0000256" key="2">
    <source>
        <dbReference type="SAM" id="MobiDB-lite"/>
    </source>
</evidence>
<dbReference type="InterPro" id="IPR029602">
    <property type="entry name" value="IFT74"/>
</dbReference>
<dbReference type="GO" id="GO:0005929">
    <property type="term" value="C:cilium"/>
    <property type="evidence" value="ECO:0007669"/>
    <property type="project" value="TreeGrafter"/>
</dbReference>
<dbReference type="GO" id="GO:0030992">
    <property type="term" value="C:intraciliary transport particle B"/>
    <property type="evidence" value="ECO:0007669"/>
    <property type="project" value="InterPro"/>
</dbReference>
<feature type="coiled-coil region" evidence="1">
    <location>
        <begin position="462"/>
        <end position="578"/>
    </location>
</feature>
<feature type="compositionally biased region" description="Low complexity" evidence="2">
    <location>
        <begin position="22"/>
        <end position="32"/>
    </location>
</feature>
<proteinExistence type="predicted"/>
<name>A0A7R8UW27_HERIL</name>
<keyword evidence="4" id="KW-1185">Reference proteome</keyword>
<sequence>MEESNLPHQRPISRRGLRSELQSSGGSQASSAPRPGTGAVRGFNVARPPTATPVGTATRLTTATPSLSSQRIGTALGYAGSMMAERPITQHGLSGLPTSQSRLGTAGGMRMVKDKRYWQAVLQQKINEITQETTKLINEKQAMDRERSAKRIYDQKVKEAAKELTDLQAQLTDMNITLDSFSSGLTRQHLQKEAAALREKNEATQNQLESLFRERQMKDERNKQLEQEIEVEKNKINDMILSLPLEDQAKYREHQSLAEHLKAESAEIHNKLDSLNGQKERLNAIVMSSQVRLEAARLKLKLKELTEKHNSLVEEEENKLTPEQERDKLIKEVRMNNQALISIGRQMKIVEDQLAEKRELLQLVEQDLEEGNSERHAKYKELKRRDETMTAFLETFPQQVDMERKNLEHLKNQIAYAIEQITLQGINMRSFSMKGADAINERNDLSSQDGLLKEYKRLSIQLKQLQILEKRTATQLKQLSEEEAELMSEIPKYSNLNALRTEAAENMSELTGKLEELKKKKRVTEDVVAEAKRRNQEIKDHLRSNDTYRHISHLEERLTDLMRENQTLQEVVEEDRKKNDFSKIRKNVEDLTNSLNQMLIEDVEKNKKL</sequence>
<reference evidence="3 4" key="1">
    <citation type="submission" date="2020-11" db="EMBL/GenBank/DDBJ databases">
        <authorList>
            <person name="Wallbank WR R."/>
            <person name="Pardo Diaz C."/>
            <person name="Kozak K."/>
            <person name="Martin S."/>
            <person name="Jiggins C."/>
            <person name="Moest M."/>
            <person name="Warren A I."/>
            <person name="Generalovic N T."/>
            <person name="Byers J.R.P. K."/>
            <person name="Montejo-Kovacevich G."/>
            <person name="Yen C E."/>
        </authorList>
    </citation>
    <scope>NUCLEOTIDE SEQUENCE [LARGE SCALE GENOMIC DNA]</scope>
</reference>
<dbReference type="InParanoid" id="A0A7R8UW27"/>
<dbReference type="GO" id="GO:0048487">
    <property type="term" value="F:beta-tubulin binding"/>
    <property type="evidence" value="ECO:0007669"/>
    <property type="project" value="InterPro"/>
</dbReference>
<dbReference type="EMBL" id="LR899012">
    <property type="protein sequence ID" value="CAD7088185.1"/>
    <property type="molecule type" value="Genomic_DNA"/>
</dbReference>
<gene>
    <name evidence="3" type="ORF">HERILL_LOCUS10832</name>
</gene>
<dbReference type="PANTHER" id="PTHR31432">
    <property type="entry name" value="INTRAFLAGELLAR TRANSPORT PROTEIN 74 HOMOLOG"/>
    <property type="match status" value="1"/>
</dbReference>
<dbReference type="GO" id="GO:0035735">
    <property type="term" value="P:intraciliary transport involved in cilium assembly"/>
    <property type="evidence" value="ECO:0007669"/>
    <property type="project" value="TreeGrafter"/>
</dbReference>
<dbReference type="PANTHER" id="PTHR31432:SF0">
    <property type="entry name" value="INTRAFLAGELLAR TRANSPORT PROTEIN 74 HOMOLOG"/>
    <property type="match status" value="1"/>
</dbReference>
<evidence type="ECO:0000256" key="1">
    <source>
        <dbReference type="SAM" id="Coils"/>
    </source>
</evidence>
<dbReference type="OrthoDB" id="444379at2759"/>
<evidence type="ECO:0000313" key="4">
    <source>
        <dbReference type="Proteomes" id="UP000594454"/>
    </source>
</evidence>
<dbReference type="Proteomes" id="UP000594454">
    <property type="component" value="Chromosome 4"/>
</dbReference>
<organism evidence="3 4">
    <name type="scientific">Hermetia illucens</name>
    <name type="common">Black soldier fly</name>
    <dbReference type="NCBI Taxonomy" id="343691"/>
    <lineage>
        <taxon>Eukaryota</taxon>
        <taxon>Metazoa</taxon>
        <taxon>Ecdysozoa</taxon>
        <taxon>Arthropoda</taxon>
        <taxon>Hexapoda</taxon>
        <taxon>Insecta</taxon>
        <taxon>Pterygota</taxon>
        <taxon>Neoptera</taxon>
        <taxon>Endopterygota</taxon>
        <taxon>Diptera</taxon>
        <taxon>Brachycera</taxon>
        <taxon>Stratiomyomorpha</taxon>
        <taxon>Stratiomyidae</taxon>
        <taxon>Hermetiinae</taxon>
        <taxon>Hermetia</taxon>
    </lineage>
</organism>
<evidence type="ECO:0000313" key="3">
    <source>
        <dbReference type="EMBL" id="CAD7088185.1"/>
    </source>
</evidence>